<reference evidence="3" key="1">
    <citation type="journal article" date="2011" name="MBio">
        <title>Novel metabolic attributes of the genus Cyanothece, comprising a group of unicellular nitrogen-fixing Cyanobacteria.</title>
        <authorList>
            <person name="Bandyopadhyay A."/>
            <person name="Elvitigala T."/>
            <person name="Welsh E."/>
            <person name="Stockel J."/>
            <person name="Liberton M."/>
            <person name="Min H."/>
            <person name="Sherman L.A."/>
            <person name="Pakrasi H.B."/>
        </authorList>
    </citation>
    <scope>NUCLEOTIDE SEQUENCE [LARGE SCALE GENOMIC DNA]</scope>
    <source>
        <strain evidence="3">PCC 8801</strain>
    </source>
</reference>
<evidence type="ECO:0000313" key="3">
    <source>
        <dbReference type="Proteomes" id="UP000008204"/>
    </source>
</evidence>
<keyword evidence="1" id="KW-1133">Transmembrane helix</keyword>
<dbReference type="HOGENOM" id="CLU_179977_0_0_3"/>
<dbReference type="EMBL" id="CP001287">
    <property type="protein sequence ID" value="ACK65428.1"/>
    <property type="molecule type" value="Genomic_DNA"/>
</dbReference>
<name>B7K4G3_RIPO1</name>
<keyword evidence="3" id="KW-1185">Reference proteome</keyword>
<gene>
    <name evidence="2" type="ordered locus">PCC8801_1367</name>
</gene>
<keyword evidence="1" id="KW-0812">Transmembrane</keyword>
<proteinExistence type="predicted"/>
<evidence type="ECO:0000256" key="1">
    <source>
        <dbReference type="SAM" id="Phobius"/>
    </source>
</evidence>
<dbReference type="RefSeq" id="WP_012594702.1">
    <property type="nucleotide sequence ID" value="NC_011726.1"/>
</dbReference>
<feature type="transmembrane region" description="Helical" evidence="1">
    <location>
        <begin position="9"/>
        <end position="36"/>
    </location>
</feature>
<dbReference type="eggNOG" id="ENOG503331U">
    <property type="taxonomic scope" value="Bacteria"/>
</dbReference>
<organism evidence="2 3">
    <name type="scientific">Rippkaea orientalis (strain PCC 8801 / RF-1)</name>
    <name type="common">Cyanothece sp. (strain PCC 8801)</name>
    <dbReference type="NCBI Taxonomy" id="41431"/>
    <lineage>
        <taxon>Bacteria</taxon>
        <taxon>Bacillati</taxon>
        <taxon>Cyanobacteriota</taxon>
        <taxon>Cyanophyceae</taxon>
        <taxon>Oscillatoriophycideae</taxon>
        <taxon>Chroococcales</taxon>
        <taxon>Aphanothecaceae</taxon>
        <taxon>Rippkaea</taxon>
        <taxon>Rippkaea orientalis</taxon>
    </lineage>
</organism>
<keyword evidence="1" id="KW-0472">Membrane</keyword>
<dbReference type="KEGG" id="cyp:PCC8801_1367"/>
<protein>
    <submittedName>
        <fullName evidence="2">Uncharacterized protein</fullName>
    </submittedName>
</protein>
<dbReference type="Proteomes" id="UP000008204">
    <property type="component" value="Chromosome"/>
</dbReference>
<sequence>MTMDKDTKFILLVLGLPIIGLVYCGAIIATLMTFPWTRHHPLIVGFFVMFVPFTFAASIWIRASAKAYQKNNIMMKSEE</sequence>
<dbReference type="STRING" id="41431.PCC8801_1367"/>
<dbReference type="AlphaFoldDB" id="B7K4G3"/>
<feature type="transmembrane region" description="Helical" evidence="1">
    <location>
        <begin position="42"/>
        <end position="61"/>
    </location>
</feature>
<dbReference type="OrthoDB" id="561196at2"/>
<evidence type="ECO:0000313" key="2">
    <source>
        <dbReference type="EMBL" id="ACK65428.1"/>
    </source>
</evidence>
<accession>B7K4G3</accession>